<dbReference type="Gene3D" id="2.70.150.10">
    <property type="entry name" value="Calcium-transporting ATPase, cytoplasmic transduction domain A"/>
    <property type="match status" value="1"/>
</dbReference>
<dbReference type="Pfam" id="PF00122">
    <property type="entry name" value="E1-E2_ATPase"/>
    <property type="match status" value="1"/>
</dbReference>
<dbReference type="SUPFAM" id="SSF81653">
    <property type="entry name" value="Calcium ATPase, transduction domain A"/>
    <property type="match status" value="1"/>
</dbReference>
<evidence type="ECO:0000256" key="1">
    <source>
        <dbReference type="ARBA" id="ARBA00004141"/>
    </source>
</evidence>
<sequence>MPSSRADTDLLAREGLSEESAAERARQGLLNKDATPPTKSIGRIVLDNTFTLFNLVILVLGGAILAVGSYKNALFMGIMVVNTLVGIVQEVRTKRVMDRLSILSAARVQVVRGGAVKPVGREQVVLGDVMELCRGDQIVADCQLLTGACEVSEAMLTGESDPVHKKPGDTLLSGSFLVSGGGRALVTEVGQAGYAARISGHQTRTERPQSQIYGSVRRIIKAVSVAIVPVGALFLYSQLSIDGATVQQAIVSTAAALVGMIPEGLVLLTTSVLAVGVIRLARHRVMVQELVCIEQLARVDVLCLDKTGTITQGQMKLEELVCADGQDSDRAAKMLADFCGVMAGDSPTLDAIAAVHCNRQLAVDPVAVVPFSSERKYSAVQFDSWGSLVLGAPEIVLPGALDTAFGGRLADRPRHSRTLLLCQSAQPLTGDALPAALRPVAAVLVQDVVRPEAADTLRYFAEQGVALKVISGDDAQTVAAIAQRVQLPGAERYVDATTLQSDGDIAAAVQQYTVFGRVSPEQKQKMVAALQRQGHTVAMTGDGVNDVLALRQADCSVAMASGAQAARNVSHLVLLDNDFSSMPRVVAEGRRSINNLQRSAAIFIVKTIYSILLVALFLLLHRPYPFAPIHLTLISALAIGIPSFVLALEPNHERVQGDFLKNVLYRALPGGFSTVLMVVATALLGPLLGFTAAQVSTLCVFFTAVVGFSLIAVLCLPFDWLRAALLIFIVAAFLAGSLLLGPLFSMSALTLPIAVAALVGGLLAAGLFAGLSHLVEKFLHV</sequence>
<dbReference type="InterPro" id="IPR023298">
    <property type="entry name" value="ATPase_P-typ_TM_dom_sf"/>
</dbReference>
<evidence type="ECO:0000256" key="5">
    <source>
        <dbReference type="ARBA" id="ARBA00023136"/>
    </source>
</evidence>
<evidence type="ECO:0000259" key="7">
    <source>
        <dbReference type="Pfam" id="PF00122"/>
    </source>
</evidence>
<feature type="transmembrane region" description="Helical" evidence="6">
    <location>
        <begin position="73"/>
        <end position="91"/>
    </location>
</feature>
<feature type="transmembrane region" description="Helical" evidence="6">
    <location>
        <begin position="695"/>
        <end position="716"/>
    </location>
</feature>
<evidence type="ECO:0000256" key="6">
    <source>
        <dbReference type="SAM" id="Phobius"/>
    </source>
</evidence>
<dbReference type="NCBIfam" id="TIGR01494">
    <property type="entry name" value="ATPase_P-type"/>
    <property type="match status" value="2"/>
</dbReference>
<dbReference type="AlphaFoldDB" id="A0A1C6GCL6"/>
<evidence type="ECO:0000256" key="2">
    <source>
        <dbReference type="ARBA" id="ARBA00022692"/>
    </source>
</evidence>
<evidence type="ECO:0000256" key="4">
    <source>
        <dbReference type="ARBA" id="ARBA00022989"/>
    </source>
</evidence>
<keyword evidence="2 6" id="KW-0812">Transmembrane</keyword>
<evidence type="ECO:0000313" key="8">
    <source>
        <dbReference type="EMBL" id="SCJ43043.1"/>
    </source>
</evidence>
<dbReference type="GO" id="GO:0016020">
    <property type="term" value="C:membrane"/>
    <property type="evidence" value="ECO:0007669"/>
    <property type="project" value="UniProtKB-SubCell"/>
</dbReference>
<dbReference type="SUPFAM" id="SSF56784">
    <property type="entry name" value="HAD-like"/>
    <property type="match status" value="1"/>
</dbReference>
<dbReference type="InterPro" id="IPR036412">
    <property type="entry name" value="HAD-like_sf"/>
</dbReference>
<evidence type="ECO:0000256" key="3">
    <source>
        <dbReference type="ARBA" id="ARBA00022967"/>
    </source>
</evidence>
<dbReference type="PROSITE" id="PS00154">
    <property type="entry name" value="ATPASE_E1_E2"/>
    <property type="match status" value="1"/>
</dbReference>
<dbReference type="Gene3D" id="1.20.1110.10">
    <property type="entry name" value="Calcium-transporting ATPase, transmembrane domain"/>
    <property type="match status" value="1"/>
</dbReference>
<dbReference type="SFLD" id="SFLDF00027">
    <property type="entry name" value="p-type_atpase"/>
    <property type="match status" value="1"/>
</dbReference>
<reference evidence="8" key="1">
    <citation type="submission" date="2015-09" db="EMBL/GenBank/DDBJ databases">
        <authorList>
            <consortium name="Pathogen Informatics"/>
        </authorList>
    </citation>
    <scope>NUCLEOTIDE SEQUENCE</scope>
    <source>
        <strain evidence="8">2789STDY5834896</strain>
    </source>
</reference>
<dbReference type="PRINTS" id="PR00119">
    <property type="entry name" value="CATATPASE"/>
</dbReference>
<dbReference type="EC" id="3.6.3.-" evidence="8"/>
<dbReference type="PANTHER" id="PTHR42861">
    <property type="entry name" value="CALCIUM-TRANSPORTING ATPASE"/>
    <property type="match status" value="1"/>
</dbReference>
<dbReference type="GO" id="GO:0005524">
    <property type="term" value="F:ATP binding"/>
    <property type="evidence" value="ECO:0007669"/>
    <property type="project" value="InterPro"/>
</dbReference>
<feature type="transmembrane region" description="Helical" evidence="6">
    <location>
        <begin position="49"/>
        <end position="67"/>
    </location>
</feature>
<accession>A0A1C6GCL6</accession>
<dbReference type="Gene3D" id="3.40.50.1000">
    <property type="entry name" value="HAD superfamily/HAD-like"/>
    <property type="match status" value="1"/>
</dbReference>
<dbReference type="SFLD" id="SFLDS00003">
    <property type="entry name" value="Haloacid_Dehalogenase"/>
    <property type="match status" value="1"/>
</dbReference>
<dbReference type="InterPro" id="IPR059000">
    <property type="entry name" value="ATPase_P-type_domA"/>
</dbReference>
<dbReference type="Pfam" id="PF00702">
    <property type="entry name" value="Hydrolase"/>
    <property type="match status" value="1"/>
</dbReference>
<feature type="transmembrane region" description="Helical" evidence="6">
    <location>
        <begin position="600"/>
        <end position="620"/>
    </location>
</feature>
<dbReference type="InterPro" id="IPR008250">
    <property type="entry name" value="ATPase_P-typ_transduc_dom_A_sf"/>
</dbReference>
<feature type="transmembrane region" description="Helical" evidence="6">
    <location>
        <begin position="249"/>
        <end position="278"/>
    </location>
</feature>
<protein>
    <submittedName>
        <fullName evidence="8">Probable cation-transporting ATPase F</fullName>
        <ecNumber evidence="8">3.6.3.-</ecNumber>
    </submittedName>
</protein>
<comment type="subcellular location">
    <subcellularLocation>
        <location evidence="1">Membrane</location>
        <topology evidence="1">Multi-pass membrane protein</topology>
    </subcellularLocation>
</comment>
<keyword evidence="5 6" id="KW-0472">Membrane</keyword>
<dbReference type="InterPro" id="IPR023299">
    <property type="entry name" value="ATPase_P-typ_cyto_dom_N"/>
</dbReference>
<feature type="transmembrane region" description="Helical" evidence="6">
    <location>
        <begin position="668"/>
        <end position="689"/>
    </location>
</feature>
<dbReference type="Gene3D" id="3.40.1110.10">
    <property type="entry name" value="Calcium-transporting ATPase, cytoplasmic domain N"/>
    <property type="match status" value="1"/>
</dbReference>
<name>A0A1C6GCL6_9FIRM</name>
<dbReference type="SUPFAM" id="SSF81665">
    <property type="entry name" value="Calcium ATPase, transmembrane domain M"/>
    <property type="match status" value="1"/>
</dbReference>
<dbReference type="GO" id="GO:0016887">
    <property type="term" value="F:ATP hydrolysis activity"/>
    <property type="evidence" value="ECO:0007669"/>
    <property type="project" value="InterPro"/>
</dbReference>
<feature type="transmembrane region" description="Helical" evidence="6">
    <location>
        <begin position="219"/>
        <end position="237"/>
    </location>
</feature>
<organism evidence="8">
    <name type="scientific">uncultured Anaerotruncus sp</name>
    <dbReference type="NCBI Taxonomy" id="905011"/>
    <lineage>
        <taxon>Bacteria</taxon>
        <taxon>Bacillati</taxon>
        <taxon>Bacillota</taxon>
        <taxon>Clostridia</taxon>
        <taxon>Eubacteriales</taxon>
        <taxon>Oscillospiraceae</taxon>
        <taxon>Anaerotruncus</taxon>
        <taxon>environmental samples</taxon>
    </lineage>
</organism>
<keyword evidence="8" id="KW-0378">Hydrolase</keyword>
<dbReference type="InterPro" id="IPR044492">
    <property type="entry name" value="P_typ_ATPase_HD_dom"/>
</dbReference>
<keyword evidence="4 6" id="KW-1133">Transmembrane helix</keyword>
<dbReference type="InterPro" id="IPR001757">
    <property type="entry name" value="P_typ_ATPase"/>
</dbReference>
<dbReference type="EMBL" id="FMHG01000001">
    <property type="protein sequence ID" value="SCJ43043.1"/>
    <property type="molecule type" value="Genomic_DNA"/>
</dbReference>
<keyword evidence="3" id="KW-1278">Translocase</keyword>
<dbReference type="InterPro" id="IPR023214">
    <property type="entry name" value="HAD_sf"/>
</dbReference>
<gene>
    <name evidence="8" type="primary">ctpF_1</name>
    <name evidence="8" type="ORF">SAMEA3545359_00326</name>
</gene>
<feature type="domain" description="P-type ATPase A" evidence="7">
    <location>
        <begin position="103"/>
        <end position="199"/>
    </location>
</feature>
<dbReference type="InterPro" id="IPR018303">
    <property type="entry name" value="ATPase_P-typ_P_site"/>
</dbReference>
<feature type="transmembrane region" description="Helical" evidence="6">
    <location>
        <begin position="626"/>
        <end position="648"/>
    </location>
</feature>
<proteinExistence type="predicted"/>
<dbReference type="SFLD" id="SFLDG00002">
    <property type="entry name" value="C1.7:_P-type_atpase_like"/>
    <property type="match status" value="1"/>
</dbReference>
<feature type="transmembrane region" description="Helical" evidence="6">
    <location>
        <begin position="751"/>
        <end position="775"/>
    </location>
</feature>
<feature type="transmembrane region" description="Helical" evidence="6">
    <location>
        <begin position="723"/>
        <end position="745"/>
    </location>
</feature>